<dbReference type="EMBL" id="CM037153">
    <property type="protein sequence ID" value="KAH7858129.1"/>
    <property type="molecule type" value="Genomic_DNA"/>
</dbReference>
<comment type="caution">
    <text evidence="1">The sequence shown here is derived from an EMBL/GenBank/DDBJ whole genome shotgun (WGS) entry which is preliminary data.</text>
</comment>
<protein>
    <submittedName>
        <fullName evidence="1">Uncharacterized protein</fullName>
    </submittedName>
</protein>
<sequence>MVVVVELREAEGVTLKVVRMEMGGSGHRDGGRGEGYASGDGYGAGRELSIWNPSTGKSKGLPNAEMPFHYNSSYGFGYDESVADYKVAGIFLHIQTLEIEVKVYTLRTNLWRRIESFPRCLPLDNSGIYLNGALHWRMSRESNVFIVSLDLANETYGEVLVPDYRDDHLHRSFLDVLNGCLCILCAYDDSADLWVMKEYGIGESWTKLVVIPYATHPFVGSCPQPVCILRNGEVLVNWGYLGLVATCPRLKGKKGNEKENLRFPESSCLYCTIVVYVERRRALSSCYKFGL</sequence>
<evidence type="ECO:0000313" key="2">
    <source>
        <dbReference type="Proteomes" id="UP000828048"/>
    </source>
</evidence>
<evidence type="ECO:0000313" key="1">
    <source>
        <dbReference type="EMBL" id="KAH7858129.1"/>
    </source>
</evidence>
<name>A0ACB7YXZ9_9ERIC</name>
<dbReference type="Proteomes" id="UP000828048">
    <property type="component" value="Chromosome 3"/>
</dbReference>
<organism evidence="1 2">
    <name type="scientific">Vaccinium darrowii</name>
    <dbReference type="NCBI Taxonomy" id="229202"/>
    <lineage>
        <taxon>Eukaryota</taxon>
        <taxon>Viridiplantae</taxon>
        <taxon>Streptophyta</taxon>
        <taxon>Embryophyta</taxon>
        <taxon>Tracheophyta</taxon>
        <taxon>Spermatophyta</taxon>
        <taxon>Magnoliopsida</taxon>
        <taxon>eudicotyledons</taxon>
        <taxon>Gunneridae</taxon>
        <taxon>Pentapetalae</taxon>
        <taxon>asterids</taxon>
        <taxon>Ericales</taxon>
        <taxon>Ericaceae</taxon>
        <taxon>Vaccinioideae</taxon>
        <taxon>Vaccinieae</taxon>
        <taxon>Vaccinium</taxon>
    </lineage>
</organism>
<keyword evidence="2" id="KW-1185">Reference proteome</keyword>
<reference evidence="1 2" key="1">
    <citation type="journal article" date="2021" name="Hortic Res">
        <title>High-quality reference genome and annotation aids understanding of berry development for evergreen blueberry (Vaccinium darrowii).</title>
        <authorList>
            <person name="Yu J."/>
            <person name="Hulse-Kemp A.M."/>
            <person name="Babiker E."/>
            <person name="Staton M."/>
        </authorList>
    </citation>
    <scope>NUCLEOTIDE SEQUENCE [LARGE SCALE GENOMIC DNA]</scope>
    <source>
        <strain evidence="2">cv. NJ 8807/NJ 8810</strain>
        <tissue evidence="1">Young leaf</tissue>
    </source>
</reference>
<gene>
    <name evidence="1" type="ORF">Vadar_020294</name>
</gene>
<accession>A0ACB7YXZ9</accession>
<proteinExistence type="predicted"/>